<dbReference type="Pfam" id="PF00931">
    <property type="entry name" value="NB-ARC"/>
    <property type="match status" value="1"/>
</dbReference>
<dbReference type="Gene3D" id="3.80.10.10">
    <property type="entry name" value="Ribonuclease Inhibitor"/>
    <property type="match status" value="1"/>
</dbReference>
<dbReference type="InterPro" id="IPR002182">
    <property type="entry name" value="NB-ARC"/>
</dbReference>
<feature type="domain" description="NB-ARC" evidence="1">
    <location>
        <begin position="67"/>
        <end position="117"/>
    </location>
</feature>
<dbReference type="AlphaFoldDB" id="A0A8S0R669"/>
<reference evidence="2 3" key="1">
    <citation type="submission" date="2019-12" db="EMBL/GenBank/DDBJ databases">
        <authorList>
            <person name="Alioto T."/>
            <person name="Alioto T."/>
            <person name="Gomez Garrido J."/>
        </authorList>
    </citation>
    <scope>NUCLEOTIDE SEQUENCE [LARGE SCALE GENOMIC DNA]</scope>
</reference>
<dbReference type="PANTHER" id="PTHR15140">
    <property type="entry name" value="TUBULIN-SPECIFIC CHAPERONE E"/>
    <property type="match status" value="1"/>
</dbReference>
<comment type="caution">
    <text evidence="2">The sequence shown here is derived from an EMBL/GenBank/DDBJ whole genome shotgun (WGS) entry which is preliminary data.</text>
</comment>
<proteinExistence type="predicted"/>
<protein>
    <submittedName>
        <fullName evidence="2">NBS-LRR class resistance Fy1-Ry1</fullName>
    </submittedName>
</protein>
<accession>A0A8S0R669</accession>
<dbReference type="SUPFAM" id="SSF52540">
    <property type="entry name" value="P-loop containing nucleoside triphosphate hydrolases"/>
    <property type="match status" value="1"/>
</dbReference>
<dbReference type="GO" id="GO:0043531">
    <property type="term" value="F:ADP binding"/>
    <property type="evidence" value="ECO:0007669"/>
    <property type="project" value="InterPro"/>
</dbReference>
<dbReference type="InterPro" id="IPR027417">
    <property type="entry name" value="P-loop_NTPase"/>
</dbReference>
<keyword evidence="3" id="KW-1185">Reference proteome</keyword>
<evidence type="ECO:0000313" key="3">
    <source>
        <dbReference type="Proteomes" id="UP000594638"/>
    </source>
</evidence>
<organism evidence="2 3">
    <name type="scientific">Olea europaea subsp. europaea</name>
    <dbReference type="NCBI Taxonomy" id="158383"/>
    <lineage>
        <taxon>Eukaryota</taxon>
        <taxon>Viridiplantae</taxon>
        <taxon>Streptophyta</taxon>
        <taxon>Embryophyta</taxon>
        <taxon>Tracheophyta</taxon>
        <taxon>Spermatophyta</taxon>
        <taxon>Magnoliopsida</taxon>
        <taxon>eudicotyledons</taxon>
        <taxon>Gunneridae</taxon>
        <taxon>Pentapetalae</taxon>
        <taxon>asterids</taxon>
        <taxon>lamiids</taxon>
        <taxon>Lamiales</taxon>
        <taxon>Oleaceae</taxon>
        <taxon>Oleeae</taxon>
        <taxon>Olea</taxon>
    </lineage>
</organism>
<dbReference type="OrthoDB" id="1357022at2759"/>
<evidence type="ECO:0000259" key="1">
    <source>
        <dbReference type="Pfam" id="PF00931"/>
    </source>
</evidence>
<name>A0A8S0R669_OLEEU</name>
<evidence type="ECO:0000313" key="2">
    <source>
        <dbReference type="EMBL" id="CAA2974103.1"/>
    </source>
</evidence>
<sequence length="310" mass="35636">MIFLGGTVQTWRVAEEIDSIVKETMKNKEGYGRQDLHSRNSSLAGPPKLASFSKNNSMLEFDYDLIQMKDRLIGPPSELEVVSIVSMGGTGKTTLAGNVYDDPHIVYHFHIRAWTLILRPLVKSFALFPRPLPPEIWMLPRLRHLRFNVWYLSKPPCELIGWGNSALLANLQTLSEYLRFSLLCSLFFPPTLKELTLSDCRIPWEDMSVVGLLQNLEALKLRDYAFVGSEWESVDGEFCQLKILLIDETDLMHWRADKTYFPSLQKLTVFHCWKLEEILSGIGDIPTLEMIEMDNSSHSRRKNFLRNSSP</sequence>
<dbReference type="PANTHER" id="PTHR15140:SF37">
    <property type="entry name" value="UBIQUITIN-LIKE DOMAIN-CONTAINING PROTEIN"/>
    <property type="match status" value="1"/>
</dbReference>
<dbReference type="Proteomes" id="UP000594638">
    <property type="component" value="Unassembled WGS sequence"/>
</dbReference>
<dbReference type="InterPro" id="IPR032675">
    <property type="entry name" value="LRR_dom_sf"/>
</dbReference>
<gene>
    <name evidence="2" type="ORF">OLEA9_A023103</name>
</gene>
<dbReference type="EMBL" id="CACTIH010002144">
    <property type="protein sequence ID" value="CAA2974103.1"/>
    <property type="molecule type" value="Genomic_DNA"/>
</dbReference>
<dbReference type="Gramene" id="OE9A023103T1">
    <property type="protein sequence ID" value="OE9A023103C1"/>
    <property type="gene ID" value="OE9A023103"/>
</dbReference>
<dbReference type="Gene3D" id="3.40.50.300">
    <property type="entry name" value="P-loop containing nucleotide triphosphate hydrolases"/>
    <property type="match status" value="1"/>
</dbReference>
<dbReference type="SUPFAM" id="SSF52047">
    <property type="entry name" value="RNI-like"/>
    <property type="match status" value="1"/>
</dbReference>